<feature type="region of interest" description="Disordered" evidence="11">
    <location>
        <begin position="1"/>
        <end position="28"/>
    </location>
</feature>
<evidence type="ECO:0000256" key="1">
    <source>
        <dbReference type="ARBA" id="ARBA00004127"/>
    </source>
</evidence>
<dbReference type="RefSeq" id="WP_345882399.1">
    <property type="nucleotide sequence ID" value="NZ_JBDFRB010000001.1"/>
</dbReference>
<evidence type="ECO:0000256" key="7">
    <source>
        <dbReference type="ARBA" id="ARBA00022989"/>
    </source>
</evidence>
<evidence type="ECO:0000256" key="5">
    <source>
        <dbReference type="ARBA" id="ARBA00022679"/>
    </source>
</evidence>
<feature type="transmembrane region" description="Helical" evidence="10">
    <location>
        <begin position="314"/>
        <end position="335"/>
    </location>
</feature>
<keyword evidence="7 10" id="KW-1133">Transmembrane helix</keyword>
<feature type="transmembrane region" description="Helical" evidence="10">
    <location>
        <begin position="272"/>
        <end position="293"/>
    </location>
</feature>
<evidence type="ECO:0000256" key="4">
    <source>
        <dbReference type="ARBA" id="ARBA00022676"/>
    </source>
</evidence>
<dbReference type="InterPro" id="IPR003342">
    <property type="entry name" value="ArnT-like_N"/>
</dbReference>
<name>A0ABU9WVS2_9MICC</name>
<feature type="transmembrane region" description="Helical" evidence="10">
    <location>
        <begin position="449"/>
        <end position="466"/>
    </location>
</feature>
<keyword evidence="5 10" id="KW-0808">Transferase</keyword>
<dbReference type="Pfam" id="PF02366">
    <property type="entry name" value="PMT"/>
    <property type="match status" value="1"/>
</dbReference>
<evidence type="ECO:0000256" key="9">
    <source>
        <dbReference type="ARBA" id="ARBA00093617"/>
    </source>
</evidence>
<evidence type="ECO:0000256" key="2">
    <source>
        <dbReference type="ARBA" id="ARBA00004922"/>
    </source>
</evidence>
<feature type="transmembrane region" description="Helical" evidence="10">
    <location>
        <begin position="53"/>
        <end position="72"/>
    </location>
</feature>
<evidence type="ECO:0000256" key="3">
    <source>
        <dbReference type="ARBA" id="ARBA00007222"/>
    </source>
</evidence>
<evidence type="ECO:0000256" key="8">
    <source>
        <dbReference type="ARBA" id="ARBA00023136"/>
    </source>
</evidence>
<keyword evidence="15" id="KW-1185">Reference proteome</keyword>
<dbReference type="Proteomes" id="UP001422074">
    <property type="component" value="Unassembled WGS sequence"/>
</dbReference>
<evidence type="ECO:0000256" key="11">
    <source>
        <dbReference type="SAM" id="MobiDB-lite"/>
    </source>
</evidence>
<dbReference type="PANTHER" id="PTHR10050">
    <property type="entry name" value="DOLICHYL-PHOSPHATE-MANNOSE--PROTEIN MANNOSYLTRANSFERASE"/>
    <property type="match status" value="1"/>
</dbReference>
<feature type="transmembrane region" description="Helical" evidence="10">
    <location>
        <begin position="507"/>
        <end position="527"/>
    </location>
</feature>
<comment type="pathway">
    <text evidence="2 10">Protein modification; protein glycosylation.</text>
</comment>
<evidence type="ECO:0000313" key="15">
    <source>
        <dbReference type="Proteomes" id="UP001422074"/>
    </source>
</evidence>
<comment type="similarity">
    <text evidence="3 10">Belongs to the glycosyltransferase 39 family.</text>
</comment>
<keyword evidence="10" id="KW-1003">Cell membrane</keyword>
<evidence type="ECO:0000259" key="13">
    <source>
        <dbReference type="Pfam" id="PF16192"/>
    </source>
</evidence>
<organism evidence="14 15">
    <name type="scientific">Sinomonas halotolerans</name>
    <dbReference type="NCBI Taxonomy" id="1644133"/>
    <lineage>
        <taxon>Bacteria</taxon>
        <taxon>Bacillati</taxon>
        <taxon>Actinomycetota</taxon>
        <taxon>Actinomycetes</taxon>
        <taxon>Micrococcales</taxon>
        <taxon>Micrococcaceae</taxon>
        <taxon>Sinomonas</taxon>
    </lineage>
</organism>
<feature type="transmembrane region" description="Helical" evidence="10">
    <location>
        <begin position="425"/>
        <end position="442"/>
    </location>
</feature>
<dbReference type="Pfam" id="PF16192">
    <property type="entry name" value="PMT_4TMC"/>
    <property type="match status" value="1"/>
</dbReference>
<evidence type="ECO:0000256" key="6">
    <source>
        <dbReference type="ARBA" id="ARBA00022692"/>
    </source>
</evidence>
<gene>
    <name evidence="14" type="ORF">ABCQ75_00395</name>
</gene>
<feature type="transmembrane region" description="Helical" evidence="10">
    <location>
        <begin position="472"/>
        <end position="495"/>
    </location>
</feature>
<keyword evidence="4 10" id="KW-0328">Glycosyltransferase</keyword>
<reference evidence="14 15" key="1">
    <citation type="submission" date="2024-05" db="EMBL/GenBank/DDBJ databases">
        <title>Sinomonas sp. nov., isolated from a waste landfill.</title>
        <authorList>
            <person name="Zhao Y."/>
        </authorList>
    </citation>
    <scope>NUCLEOTIDE SEQUENCE [LARGE SCALE GENOMIC DNA]</scope>
    <source>
        <strain evidence="14 15">CCTCC AB2014300</strain>
    </source>
</reference>
<keyword evidence="6 10" id="KW-0812">Transmembrane</keyword>
<dbReference type="EMBL" id="JBDFRB010000001">
    <property type="protein sequence ID" value="MEN2742997.1"/>
    <property type="molecule type" value="Genomic_DNA"/>
</dbReference>
<comment type="function">
    <text evidence="10">Protein O-mannosyltransferase that catalyzes the transfer of a single mannose residue from a polyprenol phospho-mannosyl lipidic donor to the hydroxyl group of selected serine and threonine residues in acceptor proteins.</text>
</comment>
<proteinExistence type="inferred from homology"/>
<evidence type="ECO:0000313" key="14">
    <source>
        <dbReference type="EMBL" id="MEN2742997.1"/>
    </source>
</evidence>
<comment type="subcellular location">
    <subcellularLocation>
        <location evidence="10">Cell membrane</location>
    </subcellularLocation>
    <subcellularLocation>
        <location evidence="1">Endomembrane system</location>
        <topology evidence="1">Multi-pass membrane protein</topology>
    </subcellularLocation>
</comment>
<feature type="transmembrane region" description="Helical" evidence="10">
    <location>
        <begin position="177"/>
        <end position="195"/>
    </location>
</feature>
<keyword evidence="8 10" id="KW-0472">Membrane</keyword>
<feature type="domain" description="ArnT-like N-terminal" evidence="12">
    <location>
        <begin position="62"/>
        <end position="218"/>
    </location>
</feature>
<evidence type="ECO:0000256" key="10">
    <source>
        <dbReference type="RuleBase" id="RU367007"/>
    </source>
</evidence>
<dbReference type="EC" id="2.4.1.-" evidence="10"/>
<feature type="domain" description="Protein O-mannosyl-transferase C-terminal four TM" evidence="13">
    <location>
        <begin position="361"/>
        <end position="549"/>
    </location>
</feature>
<protein>
    <recommendedName>
        <fullName evidence="9 10">Polyprenol-phosphate-mannose--protein mannosyltransferase</fullName>
        <ecNumber evidence="10">2.4.1.-</ecNumber>
    </recommendedName>
</protein>
<comment type="caution">
    <text evidence="14">The sequence shown here is derived from an EMBL/GenBank/DDBJ whole genome shotgun (WGS) entry which is preliminary data.</text>
</comment>
<feature type="transmembrane region" description="Helical" evidence="10">
    <location>
        <begin position="240"/>
        <end position="260"/>
    </location>
</feature>
<dbReference type="PANTHER" id="PTHR10050:SF46">
    <property type="entry name" value="PROTEIN O-MANNOSYL-TRANSFERASE 2"/>
    <property type="match status" value="1"/>
</dbReference>
<dbReference type="InterPro" id="IPR032421">
    <property type="entry name" value="PMT_4TMC"/>
</dbReference>
<feature type="transmembrane region" description="Helical" evidence="10">
    <location>
        <begin position="149"/>
        <end position="170"/>
    </location>
</feature>
<dbReference type="InterPro" id="IPR027005">
    <property type="entry name" value="PMT-like"/>
</dbReference>
<feature type="transmembrane region" description="Helical" evidence="10">
    <location>
        <begin position="201"/>
        <end position="219"/>
    </location>
</feature>
<accession>A0ABU9WVS2</accession>
<sequence length="550" mass="59966">MSTPTQTRAQRAGWNSPRTWLVPPSGSQTPDALRERLLGGMVPRRALPRAERVLVWAVPLAVGLVAAVLRFTDLGRPHALVFDETYYVKDAYSYLVSGVERNWAEKANELFVRGDMSGLLATPEYVVHPPVGKWMIALGLALFGPGDPFGWRFTAALVGTLSVMLTAWAARSLFRSHTLAAAAGLLLAVDGHHLVLSRTGILDVFLSFWVLAAFCALLADRVDGRRRLAARLGGLASPDGRLAPSALVLGPWLGVRWWRIAAGVCLGLAVGVKWSALAFVAAFGLLTVLWDASARRTAGIRAWLPAAVVRDAPLAFASIVAVGAAVYTATWWGWFASGEGYFRTWAAEHPDPAWAWVPEALRSLWHYHSEAYRFHSGLSSPHPYAASPWSWLVQGRPTSFYYTEPSGACGTDHCSSAVLAVGNPLIWWAGTLALGVVLLLWAGRRDWRAGAVLAGVAAGYLPWFSFPDRTMFAFYSVAFEPYLVLALTLALGLLLGRPGAPAWRRQGGFLAVGVFVLAALAVSAYLVPLWTAEPIPYLEWRLRLWMPSWT</sequence>
<evidence type="ECO:0000259" key="12">
    <source>
        <dbReference type="Pfam" id="PF02366"/>
    </source>
</evidence>